<dbReference type="AlphaFoldDB" id="A0A9E6UG92"/>
<accession>A0A9E6UG92</accession>
<sequence>MRRILLGLAAALVAASPAAAEITVLARPTGDASSLVWRSASEREAMYRHLSRTLMRLGERDLPKSQRLEVKILDVRPAGQFEPWRAGGADNVRIMRDVTPPSVKLSYRLSDGRRVIASGEETVTDMNYLWDAAARSSLGSFPYETELMRDWFRDRIVRLKPARG</sequence>
<name>A0A9E6UG92_9HYPH</name>
<reference evidence="2" key="1">
    <citation type="submission" date="2021-08" db="EMBL/GenBank/DDBJ databases">
        <authorList>
            <person name="Zhang H."/>
            <person name="Xu M."/>
            <person name="Yu Z."/>
            <person name="Yang L."/>
            <person name="Cai Y."/>
        </authorList>
    </citation>
    <scope>NUCLEOTIDE SEQUENCE</scope>
    <source>
        <strain evidence="2">CHL1</strain>
    </source>
</reference>
<protein>
    <submittedName>
        <fullName evidence="2">DUF3016 domain-containing protein</fullName>
    </submittedName>
</protein>
<organism evidence="2 3">
    <name type="scientific">Chenggangzhangella methanolivorans</name>
    <dbReference type="NCBI Taxonomy" id="1437009"/>
    <lineage>
        <taxon>Bacteria</taxon>
        <taxon>Pseudomonadati</taxon>
        <taxon>Pseudomonadota</taxon>
        <taxon>Alphaproteobacteria</taxon>
        <taxon>Hyphomicrobiales</taxon>
        <taxon>Methylopilaceae</taxon>
        <taxon>Chenggangzhangella</taxon>
    </lineage>
</organism>
<feature type="signal peptide" evidence="1">
    <location>
        <begin position="1"/>
        <end position="20"/>
    </location>
</feature>
<dbReference type="RefSeq" id="WP_261401431.1">
    <property type="nucleotide sequence ID" value="NZ_CP081869.1"/>
</dbReference>
<gene>
    <name evidence="2" type="ORF">K6K41_15740</name>
</gene>
<evidence type="ECO:0000313" key="2">
    <source>
        <dbReference type="EMBL" id="QZN98502.1"/>
    </source>
</evidence>
<dbReference type="Pfam" id="PF11454">
    <property type="entry name" value="DUF3016"/>
    <property type="match status" value="1"/>
</dbReference>
<dbReference type="Proteomes" id="UP000825701">
    <property type="component" value="Chromosome"/>
</dbReference>
<evidence type="ECO:0000256" key="1">
    <source>
        <dbReference type="SAM" id="SignalP"/>
    </source>
</evidence>
<dbReference type="KEGG" id="cmet:K6K41_15740"/>
<keyword evidence="1" id="KW-0732">Signal</keyword>
<keyword evidence="3" id="KW-1185">Reference proteome</keyword>
<dbReference type="InterPro" id="IPR021557">
    <property type="entry name" value="DUF3016"/>
</dbReference>
<evidence type="ECO:0000313" key="3">
    <source>
        <dbReference type="Proteomes" id="UP000825701"/>
    </source>
</evidence>
<dbReference type="EMBL" id="CP081869">
    <property type="protein sequence ID" value="QZN98502.1"/>
    <property type="molecule type" value="Genomic_DNA"/>
</dbReference>
<feature type="chain" id="PRO_5038760208" evidence="1">
    <location>
        <begin position="21"/>
        <end position="164"/>
    </location>
</feature>
<proteinExistence type="predicted"/>